<evidence type="ECO:0000313" key="6">
    <source>
        <dbReference type="EMBL" id="WIT12627.1"/>
    </source>
</evidence>
<dbReference type="PANTHER" id="PTHR44688">
    <property type="entry name" value="DNA-BINDING TRANSCRIPTIONAL ACTIVATOR DEVR_DOSR"/>
    <property type="match status" value="1"/>
</dbReference>
<dbReference type="InterPro" id="IPR000014">
    <property type="entry name" value="PAS"/>
</dbReference>
<dbReference type="CDD" id="cd00130">
    <property type="entry name" value="PAS"/>
    <property type="match status" value="1"/>
</dbReference>
<dbReference type="SMART" id="SM00091">
    <property type="entry name" value="PAS"/>
    <property type="match status" value="1"/>
</dbReference>
<protein>
    <submittedName>
        <fullName evidence="6">PAS and helix-turn-helix domain-containing protein</fullName>
    </submittedName>
</protein>
<dbReference type="Proteomes" id="UP001177769">
    <property type="component" value="Chromosome"/>
</dbReference>
<evidence type="ECO:0000259" key="5">
    <source>
        <dbReference type="PROSITE" id="PS50112"/>
    </source>
</evidence>
<keyword evidence="2" id="KW-0238">DNA-binding</keyword>
<keyword evidence="1" id="KW-0805">Transcription regulation</keyword>
<dbReference type="CDD" id="cd06170">
    <property type="entry name" value="LuxR_C_like"/>
    <property type="match status" value="1"/>
</dbReference>
<dbReference type="RefSeq" id="WP_285233725.1">
    <property type="nucleotide sequence ID" value="NZ_CP116346.1"/>
</dbReference>
<dbReference type="InterPro" id="IPR000792">
    <property type="entry name" value="Tscrpt_reg_LuxR_C"/>
</dbReference>
<dbReference type="SMART" id="SM00421">
    <property type="entry name" value="HTH_LUXR"/>
    <property type="match status" value="1"/>
</dbReference>
<feature type="domain" description="HTH luxR-type" evidence="4">
    <location>
        <begin position="127"/>
        <end position="192"/>
    </location>
</feature>
<dbReference type="InterPro" id="IPR035965">
    <property type="entry name" value="PAS-like_dom_sf"/>
</dbReference>
<dbReference type="GO" id="GO:0006355">
    <property type="term" value="P:regulation of DNA-templated transcription"/>
    <property type="evidence" value="ECO:0007669"/>
    <property type="project" value="InterPro"/>
</dbReference>
<evidence type="ECO:0000256" key="3">
    <source>
        <dbReference type="ARBA" id="ARBA00023163"/>
    </source>
</evidence>
<dbReference type="GO" id="GO:0003677">
    <property type="term" value="F:DNA binding"/>
    <property type="evidence" value="ECO:0007669"/>
    <property type="project" value="UniProtKB-KW"/>
</dbReference>
<dbReference type="SUPFAM" id="SSF55785">
    <property type="entry name" value="PYP-like sensor domain (PAS domain)"/>
    <property type="match status" value="1"/>
</dbReference>
<evidence type="ECO:0000256" key="1">
    <source>
        <dbReference type="ARBA" id="ARBA00023015"/>
    </source>
</evidence>
<proteinExistence type="predicted"/>
<accession>A0AA95NCQ2</accession>
<dbReference type="SUPFAM" id="SSF46894">
    <property type="entry name" value="C-terminal effector domain of the bipartite response regulators"/>
    <property type="match status" value="1"/>
</dbReference>
<dbReference type="Pfam" id="PF13426">
    <property type="entry name" value="PAS_9"/>
    <property type="match status" value="1"/>
</dbReference>
<dbReference type="KEGG" id="pais:PFX98_03180"/>
<dbReference type="Pfam" id="PF00196">
    <property type="entry name" value="GerE"/>
    <property type="match status" value="1"/>
</dbReference>
<dbReference type="AlphaFoldDB" id="A0AA95NCQ2"/>
<dbReference type="InterPro" id="IPR016032">
    <property type="entry name" value="Sig_transdc_resp-reg_C-effctor"/>
</dbReference>
<dbReference type="InterPro" id="IPR036388">
    <property type="entry name" value="WH-like_DNA-bd_sf"/>
</dbReference>
<dbReference type="Gene3D" id="3.30.450.20">
    <property type="entry name" value="PAS domain"/>
    <property type="match status" value="1"/>
</dbReference>
<evidence type="ECO:0000256" key="2">
    <source>
        <dbReference type="ARBA" id="ARBA00023125"/>
    </source>
</evidence>
<dbReference type="PRINTS" id="PR00038">
    <property type="entry name" value="HTHLUXR"/>
</dbReference>
<feature type="domain" description="PAS" evidence="5">
    <location>
        <begin position="39"/>
        <end position="67"/>
    </location>
</feature>
<gene>
    <name evidence="6" type="ORF">PFX98_03180</name>
</gene>
<sequence>MPASDASAEPSADADLNLAFDLAPVGLCVTRERGIQRCNDAFAEMFGYQPAELAGRSMACLYPSDSEFEHIGAQGFNVMLETGRYSDERIMKHRSGRLFWVHAAGRSLRRDQPFACAVWMFEDISARRAVTVDLTAREREIVRQLAAGQSTKQIARLLGISPRTIDGHRARIIRKVGASSASETLAKLVGLA</sequence>
<dbReference type="PROSITE" id="PS50112">
    <property type="entry name" value="PAS"/>
    <property type="match status" value="1"/>
</dbReference>
<reference evidence="6" key="1">
    <citation type="submission" date="2023-01" db="EMBL/GenBank/DDBJ databases">
        <title>Whole genome sequence of Paucibacter sp. S2-9 isolated from pond sediment.</title>
        <authorList>
            <person name="Jung J.Y."/>
        </authorList>
    </citation>
    <scope>NUCLEOTIDE SEQUENCE</scope>
    <source>
        <strain evidence="6">S2-9</strain>
    </source>
</reference>
<dbReference type="EMBL" id="CP116346">
    <property type="protein sequence ID" value="WIT12627.1"/>
    <property type="molecule type" value="Genomic_DNA"/>
</dbReference>
<dbReference type="PROSITE" id="PS50043">
    <property type="entry name" value="HTH_LUXR_2"/>
    <property type="match status" value="1"/>
</dbReference>
<dbReference type="Gene3D" id="1.10.10.10">
    <property type="entry name" value="Winged helix-like DNA-binding domain superfamily/Winged helix DNA-binding domain"/>
    <property type="match status" value="1"/>
</dbReference>
<organism evidence="6 7">
    <name type="scientific">Paucibacter sediminis</name>
    <dbReference type="NCBI Taxonomy" id="3019553"/>
    <lineage>
        <taxon>Bacteria</taxon>
        <taxon>Pseudomonadati</taxon>
        <taxon>Pseudomonadota</taxon>
        <taxon>Betaproteobacteria</taxon>
        <taxon>Burkholderiales</taxon>
        <taxon>Sphaerotilaceae</taxon>
        <taxon>Roseateles</taxon>
    </lineage>
</organism>
<dbReference type="PANTHER" id="PTHR44688:SF16">
    <property type="entry name" value="DNA-BINDING TRANSCRIPTIONAL ACTIVATOR DEVR_DOSR"/>
    <property type="match status" value="1"/>
</dbReference>
<evidence type="ECO:0000259" key="4">
    <source>
        <dbReference type="PROSITE" id="PS50043"/>
    </source>
</evidence>
<dbReference type="NCBIfam" id="TIGR00229">
    <property type="entry name" value="sensory_box"/>
    <property type="match status" value="1"/>
</dbReference>
<name>A0AA95NCQ2_9BURK</name>
<dbReference type="PROSITE" id="PS00622">
    <property type="entry name" value="HTH_LUXR_1"/>
    <property type="match status" value="1"/>
</dbReference>
<keyword evidence="7" id="KW-1185">Reference proteome</keyword>
<evidence type="ECO:0000313" key="7">
    <source>
        <dbReference type="Proteomes" id="UP001177769"/>
    </source>
</evidence>
<keyword evidence="3" id="KW-0804">Transcription</keyword>